<evidence type="ECO:0000256" key="1">
    <source>
        <dbReference type="SAM" id="Phobius"/>
    </source>
</evidence>
<feature type="domain" description="PAS" evidence="3">
    <location>
        <begin position="316"/>
        <end position="362"/>
    </location>
</feature>
<dbReference type="Pfam" id="PF13188">
    <property type="entry name" value="PAS_8"/>
    <property type="match status" value="1"/>
</dbReference>
<dbReference type="InterPro" id="IPR036890">
    <property type="entry name" value="HATPase_C_sf"/>
</dbReference>
<dbReference type="PROSITE" id="PS50113">
    <property type="entry name" value="PAC"/>
    <property type="match status" value="3"/>
</dbReference>
<dbReference type="Pfam" id="PF02518">
    <property type="entry name" value="HATPase_c"/>
    <property type="match status" value="1"/>
</dbReference>
<evidence type="ECO:0000313" key="6">
    <source>
        <dbReference type="Proteomes" id="UP000002457"/>
    </source>
</evidence>
<keyword evidence="5" id="KW-0808">Transferase</keyword>
<dbReference type="InterPro" id="IPR000014">
    <property type="entry name" value="PAS"/>
</dbReference>
<dbReference type="InterPro" id="IPR003594">
    <property type="entry name" value="HATPase_dom"/>
</dbReference>
<dbReference type="CDD" id="cd00075">
    <property type="entry name" value="HATPase"/>
    <property type="match status" value="1"/>
</dbReference>
<dbReference type="InterPro" id="IPR003018">
    <property type="entry name" value="GAF"/>
</dbReference>
<keyword evidence="1" id="KW-1133">Transmembrane helix</keyword>
<feature type="domain" description="PAS" evidence="3">
    <location>
        <begin position="909"/>
        <end position="959"/>
    </location>
</feature>
<accession>B8GHN6</accession>
<dbReference type="eggNOG" id="arCOG02357">
    <property type="taxonomic scope" value="Archaea"/>
</dbReference>
<dbReference type="STRING" id="521011.Mpal_1307"/>
<dbReference type="Gene3D" id="3.30.565.10">
    <property type="entry name" value="Histidine kinase-like ATPase, C-terminal domain"/>
    <property type="match status" value="1"/>
</dbReference>
<organism evidence="5 6">
    <name type="scientific">Methanosphaerula palustris (strain ATCC BAA-1556 / DSM 19958 / E1-9c)</name>
    <dbReference type="NCBI Taxonomy" id="521011"/>
    <lineage>
        <taxon>Archaea</taxon>
        <taxon>Methanobacteriati</taxon>
        <taxon>Methanobacteriota</taxon>
        <taxon>Stenosarchaea group</taxon>
        <taxon>Methanomicrobia</taxon>
        <taxon>Methanomicrobiales</taxon>
        <taxon>Methanoregulaceae</taxon>
        <taxon>Methanosphaerula</taxon>
    </lineage>
</organism>
<dbReference type="HOGENOM" id="CLU_000445_114_58_2"/>
<protein>
    <submittedName>
        <fullName evidence="5">Multi-sensor signal transduction histidine kinase</fullName>
    </submittedName>
</protein>
<dbReference type="eggNOG" id="arCOG06192">
    <property type="taxonomic scope" value="Archaea"/>
</dbReference>
<feature type="domain" description="PAC" evidence="4">
    <location>
        <begin position="368"/>
        <end position="419"/>
    </location>
</feature>
<dbReference type="InterPro" id="IPR029016">
    <property type="entry name" value="GAF-like_dom_sf"/>
</dbReference>
<dbReference type="AlphaFoldDB" id="B8GHN6"/>
<reference evidence="5 6" key="1">
    <citation type="journal article" date="2015" name="Genome Announc.">
        <title>Complete Genome Sequence of Methanosphaerula palustris E1-9CT, a Hydrogenotrophic Methanogen Isolated from a Minerotrophic Fen Peatland.</title>
        <authorList>
            <person name="Cadillo-Quiroz H."/>
            <person name="Browne P."/>
            <person name="Kyrpides N."/>
            <person name="Woyke T."/>
            <person name="Goodwin L."/>
            <person name="Detter C."/>
            <person name="Yavitt J.B."/>
            <person name="Zinder S.H."/>
        </authorList>
    </citation>
    <scope>NUCLEOTIDE SEQUENCE [LARGE SCALE GENOMIC DNA]</scope>
    <source>
        <strain evidence="6">ATCC BAA-1556 / DSM 19958 / E1-9c</strain>
    </source>
</reference>
<dbReference type="SUPFAM" id="SSF55785">
    <property type="entry name" value="PYP-like sensor domain (PAS domain)"/>
    <property type="match status" value="4"/>
</dbReference>
<gene>
    <name evidence="5" type="ordered locus">Mpal_1307</name>
</gene>
<dbReference type="InterPro" id="IPR052155">
    <property type="entry name" value="Biofilm_reg_signaling"/>
</dbReference>
<evidence type="ECO:0000313" key="5">
    <source>
        <dbReference type="EMBL" id="ACL16641.1"/>
    </source>
</evidence>
<dbReference type="GO" id="GO:0016301">
    <property type="term" value="F:kinase activity"/>
    <property type="evidence" value="ECO:0007669"/>
    <property type="project" value="UniProtKB-KW"/>
</dbReference>
<dbReference type="SUPFAM" id="SSF55781">
    <property type="entry name" value="GAF domain-like"/>
    <property type="match status" value="3"/>
</dbReference>
<dbReference type="Gene3D" id="3.30.450.20">
    <property type="entry name" value="PAS domain"/>
    <property type="match status" value="4"/>
</dbReference>
<evidence type="ECO:0000259" key="2">
    <source>
        <dbReference type="PROSITE" id="PS50109"/>
    </source>
</evidence>
<dbReference type="PROSITE" id="PS50112">
    <property type="entry name" value="PAS"/>
    <property type="match status" value="2"/>
</dbReference>
<dbReference type="CDD" id="cd00130">
    <property type="entry name" value="PAS"/>
    <property type="match status" value="3"/>
</dbReference>
<feature type="domain" description="PAC" evidence="4">
    <location>
        <begin position="959"/>
        <end position="1009"/>
    </location>
</feature>
<dbReference type="PANTHER" id="PTHR44757">
    <property type="entry name" value="DIGUANYLATE CYCLASE DGCP"/>
    <property type="match status" value="1"/>
</dbReference>
<dbReference type="SMART" id="SM00091">
    <property type="entry name" value="PAS"/>
    <property type="match status" value="4"/>
</dbReference>
<dbReference type="Proteomes" id="UP000002457">
    <property type="component" value="Chromosome"/>
</dbReference>
<dbReference type="InterPro" id="IPR000700">
    <property type="entry name" value="PAS-assoc_C"/>
</dbReference>
<feature type="transmembrane region" description="Helical" evidence="1">
    <location>
        <begin position="136"/>
        <end position="155"/>
    </location>
</feature>
<keyword evidence="6" id="KW-1185">Reference proteome</keyword>
<dbReference type="eggNOG" id="arCOG02374">
    <property type="taxonomic scope" value="Archaea"/>
</dbReference>
<keyword evidence="1" id="KW-0472">Membrane</keyword>
<dbReference type="Pfam" id="PF13426">
    <property type="entry name" value="PAS_9"/>
    <property type="match status" value="3"/>
</dbReference>
<dbReference type="PANTHER" id="PTHR44757:SF2">
    <property type="entry name" value="BIOFILM ARCHITECTURE MAINTENANCE PROTEIN MBAA"/>
    <property type="match status" value="1"/>
</dbReference>
<dbReference type="EMBL" id="CP001338">
    <property type="protein sequence ID" value="ACL16641.1"/>
    <property type="molecule type" value="Genomic_DNA"/>
</dbReference>
<feature type="domain" description="PAC" evidence="4">
    <location>
        <begin position="661"/>
        <end position="711"/>
    </location>
</feature>
<name>B8GHN6_METPE</name>
<dbReference type="NCBIfam" id="TIGR00229">
    <property type="entry name" value="sensory_box"/>
    <property type="match status" value="3"/>
</dbReference>
<keyword evidence="1" id="KW-0812">Transmembrane</keyword>
<proteinExistence type="predicted"/>
<dbReference type="SUPFAM" id="SSF55874">
    <property type="entry name" value="ATPase domain of HSP90 chaperone/DNA topoisomerase II/histidine kinase"/>
    <property type="match status" value="1"/>
</dbReference>
<dbReference type="SMART" id="SM00387">
    <property type="entry name" value="HATPase_c"/>
    <property type="match status" value="1"/>
</dbReference>
<dbReference type="KEGG" id="mpl:Mpal_1307"/>
<dbReference type="InterPro" id="IPR001610">
    <property type="entry name" value="PAC"/>
</dbReference>
<dbReference type="SMART" id="SM00065">
    <property type="entry name" value="GAF"/>
    <property type="match status" value="2"/>
</dbReference>
<keyword evidence="5" id="KW-0418">Kinase</keyword>
<dbReference type="InterPro" id="IPR005467">
    <property type="entry name" value="His_kinase_dom"/>
</dbReference>
<feature type="domain" description="Histidine kinase" evidence="2">
    <location>
        <begin position="1020"/>
        <end position="1218"/>
    </location>
</feature>
<evidence type="ECO:0000259" key="3">
    <source>
        <dbReference type="PROSITE" id="PS50112"/>
    </source>
</evidence>
<dbReference type="SMART" id="SM00086">
    <property type="entry name" value="PAC"/>
    <property type="match status" value="3"/>
</dbReference>
<sequence>MTKKPFRNTQEYFHAFIRTAQYIPNLTTRQDILSETGSVLVNFFGADLIGFFEPGKDGEIEGHHWVLPEGMPGTALLTRETEMIVTGVLETGFLAAQQIDITEPYATVFLPILWENQTAAVMLIGHRTSDPIPKELLNIYLAVAGLVTNALAGAYKGFKNIKARKRAEESLEYERKQLLSLFNSIDEIIYVSDLYTYEVLYMNDAFLRLLKKDAVGGLCYQELQGLDHPCEFCTNEILLKNRDKPYRWEYHNPFINRDFEIVDRVITWPDGRDVRFEFAKDITERKVAEDALLVKNQIFETTVEGVSLIRTCDEVIVYTNSKFEKMFGYEKGELIGNHVSVVNAPNDEMSPRSSAEEIMKALDEMGKWRGEVKNIRKDDTIVWCSVVVSTFEHPDFGSVWISAHTDITERKQAEEAVQTAVKLNQLIDTMSVSECMSFTLDEAERLTSSRIGFFHFVDPDEQMLHLVTWSTETRKHCSIPEEHEQNYPVSKAGVWVDCLRERKPVIHNDYISLPHKKGLSKAHIPVTRELVVPIFDEDTIVAIIGVGNKTTDYDEMDIDVLTLLASNVWTLIQRKRAEEALKESEQKFREIFNNVNDGIELYEFRSDDLPGNYLEVNDVTCRMLQYSREELLHHSPLDFITDSHKSSLSDIRKELVTLGLSQFETEYRRRDGTIVPVEINAHIVVLHEKNMLLSVVRDITERKKIEEEERLTRERFEMLLKVSEMQDASETDLSEYVMEVACRMTGSTFAFIGIMTSDESVMDLISWSRSTMLDCKVAVSPIHFPVQRAGIWADAIRTHKPKIVNHYSAPHPGKKGLPVGHVRITRFLSLPILVNGKVVLVVAVANKLSDYDEADVTRLTLMMQGVWGNLQKRRSDEALKMSEEKFRDIFNNTSDAMHLHLIGDAGSPGRFTDINDVACRMIGYTREEMLAKTPLEIAVDYYNPSLEKNIEEQRTIESARFETEYRTKDGMLIPVEVNTHVVTILGKKLMLGTARDISERKRVEEALQLVNKKLNLLSSITRHDINNQIFALKAFLELSKESLDDFTMTSECLCKAERAANAIERQIAFTKEYQDLGVHAPVWQSVDASITKALTVLPMRDVRIASEVNDLEVFADPLFEKVFYNLIDNALKYGGQRMTVIRVSSQKSKRGLVISVENDGVGISAEDKKRLFERGFGHNTGLGLFLSREILAITGITITEAGESGQCARFEMIVPKGGYRFVSEA</sequence>
<evidence type="ECO:0000259" key="4">
    <source>
        <dbReference type="PROSITE" id="PS50113"/>
    </source>
</evidence>
<dbReference type="Pfam" id="PF13185">
    <property type="entry name" value="GAF_2"/>
    <property type="match status" value="2"/>
</dbReference>
<dbReference type="InterPro" id="IPR035965">
    <property type="entry name" value="PAS-like_dom_sf"/>
</dbReference>
<dbReference type="Gene3D" id="3.30.450.40">
    <property type="match status" value="2"/>
</dbReference>
<dbReference type="PROSITE" id="PS50109">
    <property type="entry name" value="HIS_KIN"/>
    <property type="match status" value="1"/>
</dbReference>